<dbReference type="GO" id="GO:0016594">
    <property type="term" value="F:glycine binding"/>
    <property type="evidence" value="ECO:0000318"/>
    <property type="project" value="GO_Central"/>
</dbReference>
<evidence type="ECO:0000256" key="2">
    <source>
        <dbReference type="ARBA" id="ARBA00004230"/>
    </source>
</evidence>
<dbReference type="InterPro" id="IPR015424">
    <property type="entry name" value="PyrdxlP-dep_Trfase"/>
</dbReference>
<evidence type="ECO:0000256" key="3">
    <source>
        <dbReference type="ARBA" id="ARBA00010756"/>
    </source>
</evidence>
<dbReference type="GO" id="GO:0005739">
    <property type="term" value="C:mitochondrion"/>
    <property type="evidence" value="ECO:0000318"/>
    <property type="project" value="GO_Central"/>
</dbReference>
<dbReference type="SUPFAM" id="SSF46565">
    <property type="entry name" value="Chaperone J-domain"/>
    <property type="match status" value="1"/>
</dbReference>
<evidence type="ECO:0000256" key="13">
    <source>
        <dbReference type="ARBA" id="ARBA00056649"/>
    </source>
</evidence>
<dbReference type="Gene3D" id="1.10.287.110">
    <property type="entry name" value="DnaJ domain"/>
    <property type="match status" value="1"/>
</dbReference>
<dbReference type="Pfam" id="PF02347">
    <property type="entry name" value="GDC-P"/>
    <property type="match status" value="3"/>
</dbReference>
<dbReference type="PROSITE" id="PS00636">
    <property type="entry name" value="DNAJ_1"/>
    <property type="match status" value="1"/>
</dbReference>
<keyword evidence="10" id="KW-0143">Chaperone</keyword>
<dbReference type="GO" id="GO:0004375">
    <property type="term" value="F:glycine dehydrogenase (decarboxylating) activity"/>
    <property type="evidence" value="ECO:0000318"/>
    <property type="project" value="GO_Central"/>
</dbReference>
<keyword evidence="7 20" id="KW-0663">Pyridoxal phosphate</keyword>
<evidence type="ECO:0000256" key="17">
    <source>
        <dbReference type="ARBA" id="ARBA00078669"/>
    </source>
</evidence>
<dbReference type="PRINTS" id="PR00625">
    <property type="entry name" value="JDOMAIN"/>
</dbReference>
<dbReference type="Gene3D" id="2.60.260.20">
    <property type="entry name" value="Urease metallochaperone UreE, N-terminal domain"/>
    <property type="match status" value="2"/>
</dbReference>
<evidence type="ECO:0000256" key="7">
    <source>
        <dbReference type="ARBA" id="ARBA00022898"/>
    </source>
</evidence>
<dbReference type="Gene3D" id="3.90.1150.10">
    <property type="entry name" value="Aspartate Aminotransferase, domain 1"/>
    <property type="match status" value="2"/>
</dbReference>
<dbReference type="InterPro" id="IPR020581">
    <property type="entry name" value="GDC_P"/>
</dbReference>
<feature type="modified residue" description="N6-(pyridoxal phosphate)lysine" evidence="20">
    <location>
        <position position="693"/>
    </location>
</feature>
<dbReference type="Gene3D" id="3.40.640.10">
    <property type="entry name" value="Type I PLP-dependent aspartate aminotransferase-like (Major domain)"/>
    <property type="match status" value="2"/>
</dbReference>
<dbReference type="SMART" id="SM00271">
    <property type="entry name" value="DnaJ"/>
    <property type="match status" value="1"/>
</dbReference>
<dbReference type="InterPro" id="IPR003437">
    <property type="entry name" value="GcvP"/>
</dbReference>
<keyword evidence="6" id="KW-0282">Flagellum</keyword>
<comment type="catalytic activity">
    <reaction evidence="12">
        <text>N(6)-[(R)-lipoyl]-L-lysyl-[glycine-cleavage complex H protein] + glycine + H(+) = N(6)-[(R)-S(8)-aminomethyldihydrolipoyl]-L-lysyl-[glycine-cleavage complex H protein] + CO2</text>
        <dbReference type="Rhea" id="RHEA:24304"/>
        <dbReference type="Rhea" id="RHEA-COMP:10494"/>
        <dbReference type="Rhea" id="RHEA-COMP:10495"/>
        <dbReference type="ChEBI" id="CHEBI:15378"/>
        <dbReference type="ChEBI" id="CHEBI:16526"/>
        <dbReference type="ChEBI" id="CHEBI:57305"/>
        <dbReference type="ChEBI" id="CHEBI:83099"/>
        <dbReference type="ChEBI" id="CHEBI:83143"/>
        <dbReference type="EC" id="1.4.4.2"/>
    </reaction>
</comment>
<sequence length="1278" mass="140539">MIKKMQRAAQALLRGRLAAAAAGTQSTATRNVGIGMAFADRHIGPSRLEKQQMLDYLGFKNLDELTATNVPKDIRLNKDLDLPPALDEHRMLRELREISKMNKVWRSYIGVGYYDCIVPAVIQRNILQNIGWSPDDECLSSGRIDGCCRGSDNGMQNDQEIQGADRPVASSAEHRCDQHEMRIGVGKLDINEPALAKDIAAVVVQYPNTQGSIENLEELIKKAHENGSLVVLVCDLLSLTIMRSPGDLDADVAVGSAQRFGVPLGYGGPHAGFMSVANRDGRNSLARMMPGRIIGVTKDTNGNRALRLALQTREQHIRRDKATSNICTAQALLANMAAMYAVYHGPKRLEEIARTVHKSAAYLASHIRDAEGCGVRHKDYFDTLKVQVSDVATIKKRAELKQINLRYYDDGDVGIALDESCEPEDLADLVYVFTGKEVTAEQASPLIGNSVHARRSSFLQHAVFNSYHSEQQLVRYMKRLENKDVSLVHSMIPLGSCTMKLNASAELMPITWPQFGNMHPFAPLDQAKGYTRLVGDLEKWLCEITGYDKFSLQPNSGANGEYAGLLAIRNYLISQGQEKRKICLIPSSAHGTNPASAQMANMKVVPVASDHHGNIDYKDLTAKVEKYKDELAAIMVTYPSTHGVFESTIKDVCERVHEGGGQVYLDGANMNAQVGLCRPGDYGSDVSHLNLHKTFCIPHGGGGPGVGPIGVKAHLAPFLPGHAIIPINGRSEGAVSAAPYGSAGILPITWAYIRMMGNHGLRRATQMAILNANYMAKRLEKAFPIVYKDEQGLVAHEFILDCKAFKKTAGIEVVDIAKRLMDYGFHSPTMSWPVHDCLMIEPTESEDKGEMDRLIDALLAIREEIAMIERGELDKTRNPLKMAPHTQARVISDNWDLPYSRELAAYPQPWCHHKQWPTVGRVDDQYGDRFERASKMGKDYYKILGVAKGSSDDEIKKAYRKMALKFHPDKNKEPGAENKFKEIAEAYDVLSDAKKKEIYDKYGEEGLKGGGGPGFDASGMGGGGGANGYHYQFQGDPMRMFSQFFGGSDPFSMFGEGGAGGHPGASGMFFDFGGGGPGGMEGVTGHPSQRRGRQDPTVQHELSVSLEDIYKGCTKKMKITRKVMSTDGQSTRVEDKVLTINVKPGWKSGTKITFPKEGDQHPGRVPADIVFVIKDKPHPKFKREGCDIRYVHKISLKEALCGVSLQVPTLDGTTMPYSVNEVIRPSTARRITQQGLPNPKAPNTRGDLIIEFDVKFPTSLTDAQKTQLQSILPGLTLM</sequence>
<dbReference type="GO" id="GO:0007017">
    <property type="term" value="P:microtubule-based process"/>
    <property type="evidence" value="ECO:0007669"/>
    <property type="project" value="UniProtKB-ARBA"/>
</dbReference>
<dbReference type="PANTHER" id="PTHR11773:SF1">
    <property type="entry name" value="GLYCINE DEHYDROGENASE (DECARBOXYLATING), MITOCHONDRIAL"/>
    <property type="match status" value="1"/>
</dbReference>
<comment type="subunit">
    <text evidence="14">Homodimer. Component of the axonemal radial spoke complex 1 (RS1), at least composed of spoke head proteins RSPH1, RSPH3, RSPH9 and the cilia-specific component RSPH4A or sperm-specific component RSPH6A, spoke stalk proteins RSPH14, DNAJB13, DYDC1, ROPN1L and NME5, and the anchor protein IQUB. Interacts with SUN5. Interacts with IQUB.</text>
</comment>
<dbReference type="CDD" id="cd10747">
    <property type="entry name" value="DnaJ_C"/>
    <property type="match status" value="1"/>
</dbReference>
<dbReference type="FunFam" id="3.40.640.10:FF:000007">
    <property type="entry name" value="glycine dehydrogenase (Decarboxylating), mitochondrial"/>
    <property type="match status" value="1"/>
</dbReference>
<dbReference type="GO" id="GO:0019464">
    <property type="term" value="P:glycine decarboxylation via glycine cleavage system"/>
    <property type="evidence" value="ECO:0000318"/>
    <property type="project" value="GO_Central"/>
</dbReference>
<comment type="cofactor">
    <cofactor evidence="1 20">
        <name>pyridoxal 5'-phosphate</name>
        <dbReference type="ChEBI" id="CHEBI:597326"/>
    </cofactor>
</comment>
<dbReference type="InterPro" id="IPR015422">
    <property type="entry name" value="PyrdxlP-dep_Trfase_small"/>
</dbReference>
<dbReference type="GO" id="GO:0036126">
    <property type="term" value="C:sperm flagellum"/>
    <property type="evidence" value="ECO:0007669"/>
    <property type="project" value="UniProtKB-ARBA"/>
</dbReference>
<keyword evidence="5" id="KW-0970">Cilium biogenesis/degradation</keyword>
<dbReference type="GO" id="GO:0030170">
    <property type="term" value="F:pyridoxal phosphate binding"/>
    <property type="evidence" value="ECO:0000318"/>
    <property type="project" value="GO_Central"/>
</dbReference>
<evidence type="ECO:0000256" key="4">
    <source>
        <dbReference type="ARBA" id="ARBA00012134"/>
    </source>
</evidence>
<keyword evidence="8" id="KW-0560">Oxidoreductase</keyword>
<evidence type="ECO:0000256" key="8">
    <source>
        <dbReference type="ARBA" id="ARBA00023002"/>
    </source>
</evidence>
<dbReference type="InterPro" id="IPR001623">
    <property type="entry name" value="DnaJ_domain"/>
</dbReference>
<organism evidence="21 22">
    <name type="scientific">Pristionchus pacificus</name>
    <name type="common">Parasitic nematode worm</name>
    <dbReference type="NCBI Taxonomy" id="54126"/>
    <lineage>
        <taxon>Eukaryota</taxon>
        <taxon>Metazoa</taxon>
        <taxon>Ecdysozoa</taxon>
        <taxon>Nematoda</taxon>
        <taxon>Chromadorea</taxon>
        <taxon>Rhabditida</taxon>
        <taxon>Rhabditina</taxon>
        <taxon>Diplogasteromorpha</taxon>
        <taxon>Diplogasteroidea</taxon>
        <taxon>Neodiplogasteridae</taxon>
        <taxon>Pristionchus</taxon>
    </lineage>
</organism>
<evidence type="ECO:0000256" key="16">
    <source>
        <dbReference type="ARBA" id="ARBA00075378"/>
    </source>
</evidence>
<dbReference type="AlphaFoldDB" id="A0A2A6B720"/>
<dbReference type="CDD" id="cd00613">
    <property type="entry name" value="GDC-P"/>
    <property type="match status" value="1"/>
</dbReference>
<evidence type="ECO:0000256" key="9">
    <source>
        <dbReference type="ARBA" id="ARBA00023069"/>
    </source>
</evidence>
<dbReference type="InterPro" id="IPR049316">
    <property type="entry name" value="GDC-P_C"/>
</dbReference>
<dbReference type="SUPFAM" id="SSF53383">
    <property type="entry name" value="PLP-dependent transferases"/>
    <property type="match status" value="3"/>
</dbReference>
<dbReference type="CDD" id="cd06257">
    <property type="entry name" value="DnaJ"/>
    <property type="match status" value="1"/>
</dbReference>
<keyword evidence="22" id="KW-1185">Reference proteome</keyword>
<reference evidence="22" key="1">
    <citation type="journal article" date="2008" name="Nat. Genet.">
        <title>The Pristionchus pacificus genome provides a unique perspective on nematode lifestyle and parasitism.</title>
        <authorList>
            <person name="Dieterich C."/>
            <person name="Clifton S.W."/>
            <person name="Schuster L.N."/>
            <person name="Chinwalla A."/>
            <person name="Delehaunty K."/>
            <person name="Dinkelacker I."/>
            <person name="Fulton L."/>
            <person name="Fulton R."/>
            <person name="Godfrey J."/>
            <person name="Minx P."/>
            <person name="Mitreva M."/>
            <person name="Roeseler W."/>
            <person name="Tian H."/>
            <person name="Witte H."/>
            <person name="Yang S.P."/>
            <person name="Wilson R.K."/>
            <person name="Sommer R.J."/>
        </authorList>
    </citation>
    <scope>NUCLEOTIDE SEQUENCE [LARGE SCALE GENOMIC DNA]</scope>
    <source>
        <strain evidence="22">PS312</strain>
    </source>
</reference>
<dbReference type="EnsemblMetazoa" id="PPA02878.1">
    <property type="protein sequence ID" value="PPA02878.1"/>
    <property type="gene ID" value="WBGene00092432"/>
</dbReference>
<keyword evidence="11" id="KW-0966">Cell projection</keyword>
<accession>A0A2A6B720</accession>
<dbReference type="InterPro" id="IPR018253">
    <property type="entry name" value="DnaJ_domain_CS"/>
</dbReference>
<evidence type="ECO:0000256" key="1">
    <source>
        <dbReference type="ARBA" id="ARBA00001933"/>
    </source>
</evidence>
<dbReference type="GO" id="GO:0051082">
    <property type="term" value="F:unfolded protein binding"/>
    <property type="evidence" value="ECO:0007669"/>
    <property type="project" value="InterPro"/>
</dbReference>
<dbReference type="FunFam" id="3.90.1150.10:FF:000007">
    <property type="entry name" value="Glycine dehydrogenase (decarboxylating), mitochondrial"/>
    <property type="match status" value="1"/>
</dbReference>
<evidence type="ECO:0000256" key="15">
    <source>
        <dbReference type="ARBA" id="ARBA00071910"/>
    </source>
</evidence>
<dbReference type="InterPro" id="IPR036869">
    <property type="entry name" value="J_dom_sf"/>
</dbReference>
<dbReference type="Pfam" id="PF00226">
    <property type="entry name" value="DnaJ"/>
    <property type="match status" value="1"/>
</dbReference>
<dbReference type="GO" id="GO:0006457">
    <property type="term" value="P:protein folding"/>
    <property type="evidence" value="ECO:0007669"/>
    <property type="project" value="InterPro"/>
</dbReference>
<evidence type="ECO:0000313" key="22">
    <source>
        <dbReference type="Proteomes" id="UP000005239"/>
    </source>
</evidence>
<dbReference type="PANTHER" id="PTHR11773">
    <property type="entry name" value="GLYCINE DEHYDROGENASE, DECARBOXYLATING"/>
    <property type="match status" value="1"/>
</dbReference>
<evidence type="ECO:0000256" key="12">
    <source>
        <dbReference type="ARBA" id="ARBA00049026"/>
    </source>
</evidence>
<evidence type="ECO:0000256" key="14">
    <source>
        <dbReference type="ARBA" id="ARBA00064985"/>
    </source>
</evidence>
<dbReference type="Proteomes" id="UP000005239">
    <property type="component" value="Unassembled WGS sequence"/>
</dbReference>
<evidence type="ECO:0000256" key="18">
    <source>
        <dbReference type="ARBA" id="ARBA00080190"/>
    </source>
</evidence>
<dbReference type="PROSITE" id="PS50076">
    <property type="entry name" value="DNAJ_2"/>
    <property type="match status" value="1"/>
</dbReference>
<name>A0A2A6B720_PRIPA</name>
<gene>
    <name evidence="21" type="primary">WBGene00092432</name>
</gene>
<comment type="similarity">
    <text evidence="3">Belongs to the GcvP family.</text>
</comment>
<dbReference type="FunFam" id="2.60.260.20:FF:000002">
    <property type="entry name" value="Dnaj homolog subfamily b member"/>
    <property type="match status" value="1"/>
</dbReference>
<dbReference type="Pfam" id="PF21478">
    <property type="entry name" value="GcvP2_C"/>
    <property type="match status" value="1"/>
</dbReference>
<protein>
    <recommendedName>
        <fullName evidence="15">DnaJ homolog subfamily B member 13</fullName>
        <ecNumber evidence="4">1.4.4.2</ecNumber>
    </recommendedName>
    <alternativeName>
        <fullName evidence="18">Testis and spermatogenesis cell-related protein 6</fullName>
    </alternativeName>
    <alternativeName>
        <fullName evidence="19">Testis spermatocyte apoptosis-related gene 6 protein</fullName>
    </alternativeName>
    <alternativeName>
        <fullName evidence="16">Testis spermatogenesis apoptosis-related gene 3 protein</fullName>
    </alternativeName>
    <alternativeName>
        <fullName evidence="17">Testis spermatogenesis apoptosis-related gene 6 protein</fullName>
    </alternativeName>
</protein>
<evidence type="ECO:0000256" key="11">
    <source>
        <dbReference type="ARBA" id="ARBA00023273"/>
    </source>
</evidence>
<dbReference type="Pfam" id="PF01556">
    <property type="entry name" value="DnaJ_C"/>
    <property type="match status" value="1"/>
</dbReference>
<evidence type="ECO:0000256" key="20">
    <source>
        <dbReference type="PIRSR" id="PIRSR603437-50"/>
    </source>
</evidence>
<dbReference type="SUPFAM" id="SSF49493">
    <property type="entry name" value="HSP40/DnaJ peptide-binding domain"/>
    <property type="match status" value="2"/>
</dbReference>
<proteinExistence type="inferred from homology"/>
<dbReference type="FunFam" id="2.60.260.20:FF:000006">
    <property type="entry name" value="DnaJ subfamily B member 13"/>
    <property type="match status" value="1"/>
</dbReference>
<dbReference type="EC" id="1.4.4.2" evidence="4"/>
<dbReference type="InterPro" id="IPR049315">
    <property type="entry name" value="GDC-P_N"/>
</dbReference>
<dbReference type="NCBIfam" id="NF003346">
    <property type="entry name" value="PRK04366.1"/>
    <property type="match status" value="1"/>
</dbReference>
<accession>A0A8R1U3X0</accession>
<evidence type="ECO:0000256" key="6">
    <source>
        <dbReference type="ARBA" id="ARBA00022846"/>
    </source>
</evidence>
<dbReference type="GO" id="GO:0005960">
    <property type="term" value="C:glycine cleavage complex"/>
    <property type="evidence" value="ECO:0000318"/>
    <property type="project" value="GO_Central"/>
</dbReference>
<dbReference type="GO" id="GO:0030030">
    <property type="term" value="P:cell projection organization"/>
    <property type="evidence" value="ECO:0007669"/>
    <property type="project" value="UniProtKB-KW"/>
</dbReference>
<dbReference type="NCBIfam" id="TIGR00461">
    <property type="entry name" value="gcvP"/>
    <property type="match status" value="1"/>
</dbReference>
<dbReference type="FunFam" id="1.10.287.110:FF:000033">
    <property type="entry name" value="dnaJ homolog subfamily B member 13"/>
    <property type="match status" value="1"/>
</dbReference>
<keyword evidence="9" id="KW-0969">Cilium</keyword>
<evidence type="ECO:0000256" key="10">
    <source>
        <dbReference type="ARBA" id="ARBA00023186"/>
    </source>
</evidence>
<comment type="subcellular location">
    <subcellularLocation>
        <location evidence="2">Cell projection</location>
        <location evidence="2">Cilium</location>
        <location evidence="2">Flagellum</location>
    </subcellularLocation>
</comment>
<comment type="function">
    <text evidence="13">Functions as part of axonemal radial spoke complexes that play an important part in the motility of sperm and cilia.</text>
</comment>
<dbReference type="InterPro" id="IPR002939">
    <property type="entry name" value="DnaJ_C"/>
</dbReference>
<evidence type="ECO:0000256" key="19">
    <source>
        <dbReference type="ARBA" id="ARBA00081125"/>
    </source>
</evidence>
<evidence type="ECO:0000256" key="5">
    <source>
        <dbReference type="ARBA" id="ARBA00022794"/>
    </source>
</evidence>
<evidence type="ECO:0000313" key="21">
    <source>
        <dbReference type="EnsemblMetazoa" id="PPA02878.1"/>
    </source>
</evidence>
<dbReference type="InterPro" id="IPR015421">
    <property type="entry name" value="PyrdxlP-dep_Trfase_major"/>
</dbReference>
<reference evidence="21" key="2">
    <citation type="submission" date="2022-06" db="UniProtKB">
        <authorList>
            <consortium name="EnsemblMetazoa"/>
        </authorList>
    </citation>
    <scope>IDENTIFICATION</scope>
    <source>
        <strain evidence="21">PS312</strain>
    </source>
</reference>
<dbReference type="InterPro" id="IPR008971">
    <property type="entry name" value="HSP40/DnaJ_pept-bd"/>
</dbReference>